<protein>
    <submittedName>
        <fullName evidence="2">CIC11C00000005417</fullName>
    </submittedName>
</protein>
<gene>
    <name evidence="2" type="ORF">SAMEA4029010_CIC11G00000005417</name>
</gene>
<evidence type="ECO:0000313" key="2">
    <source>
        <dbReference type="EMBL" id="SGZ53300.1"/>
    </source>
</evidence>
<dbReference type="Pfam" id="PF09462">
    <property type="entry name" value="Mus7"/>
    <property type="match status" value="2"/>
</dbReference>
<feature type="compositionally biased region" description="Polar residues" evidence="1">
    <location>
        <begin position="569"/>
        <end position="585"/>
    </location>
</feature>
<dbReference type="GO" id="GO:0006281">
    <property type="term" value="P:DNA repair"/>
    <property type="evidence" value="ECO:0007669"/>
    <property type="project" value="InterPro"/>
</dbReference>
<keyword evidence="3" id="KW-1185">Reference proteome</keyword>
<dbReference type="GO" id="GO:0031297">
    <property type="term" value="P:replication fork processing"/>
    <property type="evidence" value="ECO:0007669"/>
    <property type="project" value="InterPro"/>
</dbReference>
<feature type="region of interest" description="Disordered" evidence="1">
    <location>
        <begin position="481"/>
        <end position="617"/>
    </location>
</feature>
<feature type="compositionally biased region" description="Basic residues" evidence="1">
    <location>
        <begin position="495"/>
        <end position="505"/>
    </location>
</feature>
<accession>A0A1L0D9U6</accession>
<evidence type="ECO:0000256" key="1">
    <source>
        <dbReference type="SAM" id="MobiDB-lite"/>
    </source>
</evidence>
<dbReference type="GO" id="GO:0005634">
    <property type="term" value="C:nucleus"/>
    <property type="evidence" value="ECO:0007669"/>
    <property type="project" value="InterPro"/>
</dbReference>
<dbReference type="Proteomes" id="UP000182334">
    <property type="component" value="Chromosome IV"/>
</dbReference>
<dbReference type="InterPro" id="IPR019021">
    <property type="entry name" value="Mms22"/>
</dbReference>
<feature type="compositionally biased region" description="Acidic residues" evidence="1">
    <location>
        <begin position="252"/>
        <end position="271"/>
    </location>
</feature>
<sequence length="1660" mass="192075">MTYVSDSDGDNSLPPLSPEWINKDQLREVFSILSEASKCRIRAEARGTPMEELYNDIEKLDIEVSVGHELVETQIPHSEQIVHLEQLRVPEQTLVQEQSIGSDSNLDSQLPHHQENVLETFLPKHIEIESSPLRHEIPVIDGNPVPLLRASTRSLRKRTFASRHPYIADQADWLGICTVDSINEMFNDDEDVTKVVKALNQLYLRRKKRYPDEDRYKSKNFYAHLGMSKHLALSGDSEVSSRDVIEQMSQNAEEDEYESDGKEDDEDEDEQLIPYEGLISSSLPDYDDADNNTRNFYENDEGKDADISAESGDESSEEEQLIKIGGRYRKLSRILRGVLPESARRLDIFKDTKQVRKPKKKIRVLEPRRGLAIKKYGSNSAQSDELQKELNSFIDENQSGEEYTPNHQQLIQKSITDLTPSFTEASSSSDSESDFVEEVFSDNVRDDLTPTFLVSRIDPYLSFVDVESDSAHEEDRIDHMFASGPKHQSNGSGSKRVHSKARHARSTTPKSHNTELRDLTNTPQHRRKRRYNRRYLTSLKRRKLVSPHSNRTPNVVDAPSKRPQAKQVVRNQAITRYKTNIQHANIDSREKQRGQQQKLHQQKAQQQKAQQQKNAPEHYVGRYAKNEFRRDPIQSTTVFEVESSTHFVRNRNVHQSGNTPDKYAPSKEFLFGLDGDFLPRDLMPLTEFSKVNTMGDGHIFFNGEDSVVFTLVGKRYSLGLYRIEASNLLSERYFMQLRKLVLDSKMILNPNIREEIHHSLKMIIKWILIAQEHPLEELWKLLNHQLKDFTKLHTREMRQHQCIVSSRLLFIYYIYIRIETTKVSNSEQQLLEHFNAICSDYWSVLFQSFSASEICSEFSPEARETLLRDSLAIMYSIFTTQKSFWWAPIIEALHDSVQVIYDKVSLLNVIYILSSLVPRNKYNWGCFLAVLSELKSERTSEFYHHFIDTCALAVHRLSWPLEERLITQLYSSFAQRQFGNFSDEGFVPRPLGLIHTRLDIPESSVFERFMGLLYNHVSSLSSKKDVKKLVSKLVASSQYRYMSGRKYQIQFVNRLNLILLLFQVCDVDLSSPFISLVESIGDSKDMFIYGRTFDALVLYCDVAKSRRAGIPLRAFEVLLSSFCTYFNSLFGMPDLLKRAIQFLGSNFQCHNDSSLFQLLKAVSLTKIPDGVLADFLSMVLISSFEVLGRINELSESEMVDISHFDKAIVNLLSAQMRRLHLVESRQRERIEDSIEIAIQIWMIIASVTNTDHWNVMMLRKYPYIGNEQLREKFVLLMCEEYVKSGPLNDSIITEIDTIMVKGLMSLSISKYALPLYLRLCRTAGSLFCFKKILTLTITTLSQMQTLRQQVLNLVIQNMCSLNSHSRDVKVSLLKQFVNILLHEYSRNFLQTIYVEFCKQMVELVQKAGKSLLNNVDEFWEFAVKLGFPNRKKQIAWSESSEMDQLQMLNNELLDALQYSKDLKKALDNWINISHMSAVYSLVQIYISAVSIHESHWAHLSNLLQYILSRIEQYQVKVQEFAFQRFLAMLVDIATISSRWKSSTYSIYELDALTTCSKILHHAYYFYSGYKDQADFMEVARQFLGQIDFHAPHDTQLSSPFTSLSFGMLRNSSRSSYTPLLHNPPEEYSKFYETLDKQITKLRNTLQPIAEQGLLDFDFEF</sequence>
<feature type="region of interest" description="Disordered" evidence="1">
    <location>
        <begin position="234"/>
        <end position="320"/>
    </location>
</feature>
<name>A0A1L0D9U6_9ASCO</name>
<proteinExistence type="predicted"/>
<feature type="compositionally biased region" description="Low complexity" evidence="1">
    <location>
        <begin position="594"/>
        <end position="613"/>
    </location>
</feature>
<dbReference type="EMBL" id="LT635759">
    <property type="protein sequence ID" value="SGZ53300.1"/>
    <property type="molecule type" value="Genomic_DNA"/>
</dbReference>
<evidence type="ECO:0000313" key="3">
    <source>
        <dbReference type="Proteomes" id="UP000182334"/>
    </source>
</evidence>
<reference evidence="2 3" key="1">
    <citation type="submission" date="2016-10" db="EMBL/GenBank/DDBJ databases">
        <authorList>
            <person name="de Groot N.N."/>
        </authorList>
    </citation>
    <scope>NUCLEOTIDE SEQUENCE [LARGE SCALE GENOMIC DNA]</scope>
    <source>
        <strain evidence="2 3">CBS 141442</strain>
    </source>
</reference>
<organism evidence="2 3">
    <name type="scientific">Sungouiella intermedia</name>
    <dbReference type="NCBI Taxonomy" id="45354"/>
    <lineage>
        <taxon>Eukaryota</taxon>
        <taxon>Fungi</taxon>
        <taxon>Dikarya</taxon>
        <taxon>Ascomycota</taxon>
        <taxon>Saccharomycotina</taxon>
        <taxon>Pichiomycetes</taxon>
        <taxon>Metschnikowiaceae</taxon>
        <taxon>Sungouiella</taxon>
    </lineage>
</organism>
<dbReference type="OrthoDB" id="4018542at2759"/>
<feature type="compositionally biased region" description="Basic residues" evidence="1">
    <location>
        <begin position="524"/>
        <end position="545"/>
    </location>
</feature>